<protein>
    <submittedName>
        <fullName evidence="2">Antibiotic biosynthesis monooxygenase</fullName>
    </submittedName>
</protein>
<comment type="caution">
    <text evidence="2">The sequence shown here is derived from an EMBL/GenBank/DDBJ whole genome shotgun (WGS) entry which is preliminary data.</text>
</comment>
<dbReference type="GO" id="GO:0004497">
    <property type="term" value="F:monooxygenase activity"/>
    <property type="evidence" value="ECO:0007669"/>
    <property type="project" value="UniProtKB-KW"/>
</dbReference>
<organism evidence="2 3">
    <name type="scientific">Vibrio splendidus</name>
    <dbReference type="NCBI Taxonomy" id="29497"/>
    <lineage>
        <taxon>Bacteria</taxon>
        <taxon>Pseudomonadati</taxon>
        <taxon>Pseudomonadota</taxon>
        <taxon>Gammaproteobacteria</taxon>
        <taxon>Vibrionales</taxon>
        <taxon>Vibrionaceae</taxon>
        <taxon>Vibrio</taxon>
    </lineage>
</organism>
<evidence type="ECO:0000313" key="2">
    <source>
        <dbReference type="EMBL" id="MDH5920217.1"/>
    </source>
</evidence>
<dbReference type="Gene3D" id="3.30.70.100">
    <property type="match status" value="1"/>
</dbReference>
<dbReference type="InterPro" id="IPR011008">
    <property type="entry name" value="Dimeric_a/b-barrel"/>
</dbReference>
<keyword evidence="2" id="KW-0503">Monooxygenase</keyword>
<feature type="domain" description="ABM" evidence="1">
    <location>
        <begin position="6"/>
        <end position="93"/>
    </location>
</feature>
<dbReference type="SUPFAM" id="SSF54909">
    <property type="entry name" value="Dimeric alpha+beta barrel"/>
    <property type="match status" value="1"/>
</dbReference>
<reference evidence="2" key="1">
    <citation type="submission" date="2022-01" db="EMBL/GenBank/DDBJ databases">
        <title>Vibrio aestuarianus Clade A and Clade B isolates are associated with Pacific oyster (Crassostrea gigas) disease outbreaks across Ireland.</title>
        <authorList>
            <person name="Coyle N."/>
            <person name="O'Toole C."/>
            <person name="Thomas J.C.L."/>
            <person name="Ryder D."/>
            <person name="Cheslett D."/>
            <person name="Feist S."/>
            <person name="Bean T."/>
            <person name="Joseph A."/>
            <person name="Waina A."/>
            <person name="Feil E."/>
            <person name="Verner-Jeffreys D.W."/>
        </authorList>
    </citation>
    <scope>NUCLEOTIDE SEQUENCE</scope>
    <source>
        <strain evidence="2">S/17/14 A</strain>
    </source>
</reference>
<keyword evidence="2" id="KW-0560">Oxidoreductase</keyword>
<name>A0AA43FV80_VIBSP</name>
<dbReference type="PROSITE" id="PS51725">
    <property type="entry name" value="ABM"/>
    <property type="match status" value="1"/>
</dbReference>
<evidence type="ECO:0000313" key="3">
    <source>
        <dbReference type="Proteomes" id="UP001159663"/>
    </source>
</evidence>
<evidence type="ECO:0000259" key="1">
    <source>
        <dbReference type="PROSITE" id="PS51725"/>
    </source>
</evidence>
<sequence length="98" mass="11457">MSDKHLFVMAKITPKQEYFESAKTELLGMLEATRSELGCIQFELHASECGNYLYLYEEWKNQADLHKHHQEPYTQDVAKKFEGWLAAPTEVSLMNKLF</sequence>
<dbReference type="AlphaFoldDB" id="A0AA43FV80"/>
<dbReference type="Pfam" id="PF03992">
    <property type="entry name" value="ABM"/>
    <property type="match status" value="1"/>
</dbReference>
<dbReference type="EMBL" id="JAKMYX010000009">
    <property type="protein sequence ID" value="MDH5920217.1"/>
    <property type="molecule type" value="Genomic_DNA"/>
</dbReference>
<dbReference type="InterPro" id="IPR007138">
    <property type="entry name" value="ABM_dom"/>
</dbReference>
<dbReference type="RefSeq" id="WP_102442710.1">
    <property type="nucleotide sequence ID" value="NZ_JAKMYR010000023.1"/>
</dbReference>
<gene>
    <name evidence="2" type="ORF">L8R85_04165</name>
</gene>
<dbReference type="Proteomes" id="UP001159663">
    <property type="component" value="Unassembled WGS sequence"/>
</dbReference>
<proteinExistence type="predicted"/>
<accession>A0AA43FV80</accession>